<dbReference type="EMBL" id="CP014782">
    <property type="protein sequence ID" value="AQS37478.1"/>
    <property type="molecule type" value="Genomic_DNA"/>
</dbReference>
<dbReference type="SUPFAM" id="SSF53850">
    <property type="entry name" value="Periplasmic binding protein-like II"/>
    <property type="match status" value="1"/>
</dbReference>
<dbReference type="Proteomes" id="UP000189545">
    <property type="component" value="Chromosome"/>
</dbReference>
<reference evidence="1 2" key="1">
    <citation type="submission" date="2016-03" db="EMBL/GenBank/DDBJ databases">
        <title>Complete genome sequence of Shewanella psychrophila WP2, a deep sea bacterium isolated from west Pacific sediment.</title>
        <authorList>
            <person name="Xu G."/>
            <person name="Jian H."/>
        </authorList>
    </citation>
    <scope>NUCLEOTIDE SEQUENCE [LARGE SCALE GENOMIC DNA]</scope>
    <source>
        <strain evidence="1 2">WP2</strain>
    </source>
</reference>
<dbReference type="OrthoDB" id="9802896at2"/>
<name>A0A1S6HPP6_9GAMM</name>
<accession>A0A1S6HPP6</accession>
<keyword evidence="2" id="KW-1185">Reference proteome</keyword>
<proteinExistence type="predicted"/>
<dbReference type="KEGG" id="spsw:Sps_02320"/>
<dbReference type="Gene3D" id="3.40.190.10">
    <property type="entry name" value="Periplasmic binding protein-like II"/>
    <property type="match status" value="2"/>
</dbReference>
<dbReference type="AlphaFoldDB" id="A0A1S6HPP6"/>
<evidence type="ECO:0000313" key="1">
    <source>
        <dbReference type="EMBL" id="AQS37478.1"/>
    </source>
</evidence>
<dbReference type="PANTHER" id="PTHR35841:SF1">
    <property type="entry name" value="PHOSPHONATES-BINDING PERIPLASMIC PROTEIN"/>
    <property type="match status" value="1"/>
</dbReference>
<gene>
    <name evidence="1" type="ORF">Sps_02320</name>
</gene>
<organism evidence="1 2">
    <name type="scientific">Shewanella psychrophila</name>
    <dbReference type="NCBI Taxonomy" id="225848"/>
    <lineage>
        <taxon>Bacteria</taxon>
        <taxon>Pseudomonadati</taxon>
        <taxon>Pseudomonadota</taxon>
        <taxon>Gammaproteobacteria</taxon>
        <taxon>Alteromonadales</taxon>
        <taxon>Shewanellaceae</taxon>
        <taxon>Shewanella</taxon>
    </lineage>
</organism>
<dbReference type="RefSeq" id="WP_077752640.1">
    <property type="nucleotide sequence ID" value="NZ_CP014782.1"/>
</dbReference>
<evidence type="ECO:0000313" key="2">
    <source>
        <dbReference type="Proteomes" id="UP000189545"/>
    </source>
</evidence>
<dbReference type="Pfam" id="PF12974">
    <property type="entry name" value="Phosphonate-bd"/>
    <property type="match status" value="1"/>
</dbReference>
<dbReference type="STRING" id="225848.Sps_02320"/>
<dbReference type="PANTHER" id="PTHR35841">
    <property type="entry name" value="PHOSPHONATES-BINDING PERIPLASMIC PROTEIN"/>
    <property type="match status" value="1"/>
</dbReference>
<sequence>MNTLKLTSCMAPNADEFVKSLAQYLAKKLNTQIEACLDIPWQERELGFDAGDIEICWICGLPYIWKVDKPSPQVELLATPVLKGKRYRNRAVYYSDVVVHRDSPIRNFADLEGKRWSYNEPQSHSGTYVVRDHLAKMGTDCRYFGKVVESGAHQNSIQMILDNLIDASAIDSWVLELELIKRPELTSKLRVIDTLGPSGFPPWMISKLVPVELRRRIKHLLVEMHQDPIGRSILDKVEISHFTASQDRDYDPIRKMAQSAETIEWAEI</sequence>
<protein>
    <submittedName>
        <fullName evidence="1">ABC-type phosphate/phosphonate transport system, periplasmic component</fullName>
    </submittedName>
</protein>